<reference evidence="2" key="2">
    <citation type="submission" date="2023-02" db="EMBL/GenBank/DDBJ databases">
        <authorList>
            <consortium name="DOE Joint Genome Institute"/>
            <person name="Mondo S.J."/>
            <person name="Chang Y."/>
            <person name="Wang Y."/>
            <person name="Ahrendt S."/>
            <person name="Andreopoulos W."/>
            <person name="Barry K."/>
            <person name="Beard J."/>
            <person name="Benny G.L."/>
            <person name="Blankenship S."/>
            <person name="Bonito G."/>
            <person name="Cuomo C."/>
            <person name="Desiro A."/>
            <person name="Gervers K.A."/>
            <person name="Hundley H."/>
            <person name="Kuo A."/>
            <person name="LaButti K."/>
            <person name="Lang B.F."/>
            <person name="Lipzen A."/>
            <person name="O'Donnell K."/>
            <person name="Pangilinan J."/>
            <person name="Reynolds N."/>
            <person name="Sandor L."/>
            <person name="Smith M.W."/>
            <person name="Tsang A."/>
            <person name="Grigoriev I.V."/>
            <person name="Stajich J.E."/>
            <person name="Spatafora J.W."/>
        </authorList>
    </citation>
    <scope>NUCLEOTIDE SEQUENCE</scope>
    <source>
        <strain evidence="2">RSA 2281</strain>
    </source>
</reference>
<proteinExistence type="predicted"/>
<dbReference type="Proteomes" id="UP001209540">
    <property type="component" value="Unassembled WGS sequence"/>
</dbReference>
<organism evidence="2 3">
    <name type="scientific">Phascolomyces articulosus</name>
    <dbReference type="NCBI Taxonomy" id="60185"/>
    <lineage>
        <taxon>Eukaryota</taxon>
        <taxon>Fungi</taxon>
        <taxon>Fungi incertae sedis</taxon>
        <taxon>Mucoromycota</taxon>
        <taxon>Mucoromycotina</taxon>
        <taxon>Mucoromycetes</taxon>
        <taxon>Mucorales</taxon>
        <taxon>Lichtheimiaceae</taxon>
        <taxon>Phascolomyces</taxon>
    </lineage>
</organism>
<name>A0AAD5PHB6_9FUNG</name>
<feature type="transmembrane region" description="Helical" evidence="1">
    <location>
        <begin position="114"/>
        <end position="133"/>
    </location>
</feature>
<evidence type="ECO:0000313" key="3">
    <source>
        <dbReference type="Proteomes" id="UP001209540"/>
    </source>
</evidence>
<comment type="caution">
    <text evidence="2">The sequence shown here is derived from an EMBL/GenBank/DDBJ whole genome shotgun (WGS) entry which is preliminary data.</text>
</comment>
<dbReference type="EMBL" id="JAIXMP010000009">
    <property type="protein sequence ID" value="KAI9267965.1"/>
    <property type="molecule type" value="Genomic_DNA"/>
</dbReference>
<keyword evidence="3" id="KW-1185">Reference proteome</keyword>
<keyword evidence="1" id="KW-1133">Transmembrane helix</keyword>
<evidence type="ECO:0000313" key="2">
    <source>
        <dbReference type="EMBL" id="KAI9267965.1"/>
    </source>
</evidence>
<keyword evidence="1" id="KW-0472">Membrane</keyword>
<reference evidence="2" key="1">
    <citation type="journal article" date="2022" name="IScience">
        <title>Evolution of zygomycete secretomes and the origins of terrestrial fungal ecologies.</title>
        <authorList>
            <person name="Chang Y."/>
            <person name="Wang Y."/>
            <person name="Mondo S."/>
            <person name="Ahrendt S."/>
            <person name="Andreopoulos W."/>
            <person name="Barry K."/>
            <person name="Beard J."/>
            <person name="Benny G.L."/>
            <person name="Blankenship S."/>
            <person name="Bonito G."/>
            <person name="Cuomo C."/>
            <person name="Desiro A."/>
            <person name="Gervers K.A."/>
            <person name="Hundley H."/>
            <person name="Kuo A."/>
            <person name="LaButti K."/>
            <person name="Lang B.F."/>
            <person name="Lipzen A."/>
            <person name="O'Donnell K."/>
            <person name="Pangilinan J."/>
            <person name="Reynolds N."/>
            <person name="Sandor L."/>
            <person name="Smith M.E."/>
            <person name="Tsang A."/>
            <person name="Grigoriev I.V."/>
            <person name="Stajich J.E."/>
            <person name="Spatafora J.W."/>
        </authorList>
    </citation>
    <scope>NUCLEOTIDE SEQUENCE</scope>
    <source>
        <strain evidence="2">RSA 2281</strain>
    </source>
</reference>
<protein>
    <submittedName>
        <fullName evidence="2">Uncharacterized protein</fullName>
    </submittedName>
</protein>
<sequence>MVPDNKYINNKKLPGAINLLYPASSAFVHLILSSLVLFMFCKLWSLFMKFVRFILFYVSGINPITQSRTHLSNATPHLLINNKITSYTLIELLAMYIVYNLLPSYHQLFRMLYSCAKMHVLIPCVIMLIYCIIVG</sequence>
<keyword evidence="1" id="KW-0812">Transmembrane</keyword>
<evidence type="ECO:0000256" key="1">
    <source>
        <dbReference type="SAM" id="Phobius"/>
    </source>
</evidence>
<accession>A0AAD5PHB6</accession>
<dbReference type="AlphaFoldDB" id="A0AAD5PHB6"/>
<feature type="transmembrane region" description="Helical" evidence="1">
    <location>
        <begin position="20"/>
        <end position="39"/>
    </location>
</feature>
<feature type="transmembrane region" description="Helical" evidence="1">
    <location>
        <begin position="84"/>
        <end position="102"/>
    </location>
</feature>
<feature type="transmembrane region" description="Helical" evidence="1">
    <location>
        <begin position="46"/>
        <end position="64"/>
    </location>
</feature>
<gene>
    <name evidence="2" type="ORF">BDA99DRAFT_570556</name>
</gene>